<reference evidence="14 15" key="1">
    <citation type="submission" date="2016-07" db="EMBL/GenBank/DDBJ databases">
        <title>Pervasive Adenine N6-methylation of Active Genes in Fungi.</title>
        <authorList>
            <consortium name="DOE Joint Genome Institute"/>
            <person name="Mondo S.J."/>
            <person name="Dannebaum R.O."/>
            <person name="Kuo R.C."/>
            <person name="Labutti K."/>
            <person name="Haridas S."/>
            <person name="Kuo A."/>
            <person name="Salamov A."/>
            <person name="Ahrendt S.R."/>
            <person name="Lipzen A."/>
            <person name="Sullivan W."/>
            <person name="Andreopoulos W.B."/>
            <person name="Clum A."/>
            <person name="Lindquist E."/>
            <person name="Daum C."/>
            <person name="Ramamoorthy G.K."/>
            <person name="Gryganskyi A."/>
            <person name="Culley D."/>
            <person name="Magnuson J.K."/>
            <person name="James T.Y."/>
            <person name="O'Malley M.A."/>
            <person name="Stajich J.E."/>
            <person name="Spatafora J.W."/>
            <person name="Visel A."/>
            <person name="Grigoriev I.V."/>
        </authorList>
    </citation>
    <scope>NUCLEOTIDE SEQUENCE [LARGE SCALE GENOMIC DNA]</scope>
    <source>
        <strain evidence="14 15">ATCC 12442</strain>
    </source>
</reference>
<evidence type="ECO:0000256" key="9">
    <source>
        <dbReference type="ARBA" id="ARBA00023136"/>
    </source>
</evidence>
<proteinExistence type="inferred from homology"/>
<keyword evidence="6 11" id="KW-1133">Transmembrane helix</keyword>
<feature type="coiled-coil region" evidence="10">
    <location>
        <begin position="131"/>
        <end position="347"/>
    </location>
</feature>
<evidence type="ECO:0000313" key="15">
    <source>
        <dbReference type="Proteomes" id="UP000193922"/>
    </source>
</evidence>
<feature type="domain" description="Cux N-terminal" evidence="13">
    <location>
        <begin position="10"/>
        <end position="115"/>
    </location>
</feature>
<dbReference type="Proteomes" id="UP000193922">
    <property type="component" value="Unassembled WGS sequence"/>
</dbReference>
<dbReference type="Pfam" id="PF25398">
    <property type="entry name" value="CUX1_N"/>
    <property type="match status" value="1"/>
</dbReference>
<keyword evidence="15" id="KW-1185">Reference proteome</keyword>
<dbReference type="InterPro" id="IPR012955">
    <property type="entry name" value="CASP_C"/>
</dbReference>
<name>A0A1Y1WAQ5_9FUNG</name>
<dbReference type="GO" id="GO:0006891">
    <property type="term" value="P:intra-Golgi vesicle-mediated transport"/>
    <property type="evidence" value="ECO:0007669"/>
    <property type="project" value="InterPro"/>
</dbReference>
<dbReference type="OrthoDB" id="10257567at2759"/>
<evidence type="ECO:0000256" key="6">
    <source>
        <dbReference type="ARBA" id="ARBA00022989"/>
    </source>
</evidence>
<evidence type="ECO:0000259" key="12">
    <source>
        <dbReference type="Pfam" id="PF08172"/>
    </source>
</evidence>
<evidence type="ECO:0000256" key="4">
    <source>
        <dbReference type="ARBA" id="ARBA00022448"/>
    </source>
</evidence>
<feature type="transmembrane region" description="Helical" evidence="11">
    <location>
        <begin position="622"/>
        <end position="640"/>
    </location>
</feature>
<keyword evidence="5 11" id="KW-0812">Transmembrane</keyword>
<evidence type="ECO:0000256" key="10">
    <source>
        <dbReference type="SAM" id="Coils"/>
    </source>
</evidence>
<dbReference type="PANTHER" id="PTHR14043:SF2">
    <property type="entry name" value="HOMEOBOX PROTEIN CUT"/>
    <property type="match status" value="1"/>
</dbReference>
<keyword evidence="4" id="KW-0813">Transport</keyword>
<evidence type="ECO:0000256" key="7">
    <source>
        <dbReference type="ARBA" id="ARBA00023034"/>
    </source>
</evidence>
<organism evidence="14 15">
    <name type="scientific">Linderina pennispora</name>
    <dbReference type="NCBI Taxonomy" id="61395"/>
    <lineage>
        <taxon>Eukaryota</taxon>
        <taxon>Fungi</taxon>
        <taxon>Fungi incertae sedis</taxon>
        <taxon>Zoopagomycota</taxon>
        <taxon>Kickxellomycotina</taxon>
        <taxon>Kickxellomycetes</taxon>
        <taxon>Kickxellales</taxon>
        <taxon>Kickxellaceae</taxon>
        <taxon>Linderina</taxon>
    </lineage>
</organism>
<feature type="coiled-coil region" evidence="10">
    <location>
        <begin position="66"/>
        <end position="93"/>
    </location>
</feature>
<gene>
    <name evidence="14" type="ORF">DL89DRAFT_266796</name>
</gene>
<keyword evidence="9 11" id="KW-0472">Membrane</keyword>
<evidence type="ECO:0000313" key="14">
    <source>
        <dbReference type="EMBL" id="ORX70603.1"/>
    </source>
</evidence>
<feature type="coiled-coil region" evidence="10">
    <location>
        <begin position="385"/>
        <end position="419"/>
    </location>
</feature>
<evidence type="ECO:0000256" key="3">
    <source>
        <dbReference type="ARBA" id="ARBA00018691"/>
    </source>
</evidence>
<comment type="caution">
    <text evidence="14">The sequence shown here is derived from an EMBL/GenBank/DDBJ whole genome shotgun (WGS) entry which is preliminary data.</text>
</comment>
<comment type="similarity">
    <text evidence="2">Belongs to the CASP family.</text>
</comment>
<evidence type="ECO:0000256" key="2">
    <source>
        <dbReference type="ARBA" id="ARBA00006415"/>
    </source>
</evidence>
<dbReference type="RefSeq" id="XP_040744182.1">
    <property type="nucleotide sequence ID" value="XM_040887237.1"/>
</dbReference>
<dbReference type="PANTHER" id="PTHR14043">
    <property type="entry name" value="CCAAT DISPLACEMENT PROTEIN-RELATED"/>
    <property type="match status" value="1"/>
</dbReference>
<evidence type="ECO:0000259" key="13">
    <source>
        <dbReference type="Pfam" id="PF25398"/>
    </source>
</evidence>
<dbReference type="GeneID" id="63803885"/>
<evidence type="ECO:0000256" key="5">
    <source>
        <dbReference type="ARBA" id="ARBA00022692"/>
    </source>
</evidence>
<evidence type="ECO:0000256" key="1">
    <source>
        <dbReference type="ARBA" id="ARBA00004409"/>
    </source>
</evidence>
<comment type="subcellular location">
    <subcellularLocation>
        <location evidence="1">Golgi apparatus membrane</location>
        <topology evidence="1">Single-pass type IV membrane protein</topology>
    </subcellularLocation>
</comment>
<dbReference type="EMBL" id="MCFD01000005">
    <property type="protein sequence ID" value="ORX70603.1"/>
    <property type="molecule type" value="Genomic_DNA"/>
</dbReference>
<accession>A0A1Y1WAQ5</accession>
<dbReference type="GO" id="GO:0000139">
    <property type="term" value="C:Golgi membrane"/>
    <property type="evidence" value="ECO:0007669"/>
    <property type="project" value="UniProtKB-SubCell"/>
</dbReference>
<protein>
    <recommendedName>
        <fullName evidence="3">Protein CASP</fullName>
    </recommendedName>
</protein>
<dbReference type="InterPro" id="IPR057476">
    <property type="entry name" value="Cux_N"/>
</dbReference>
<feature type="domain" description="CASP C-terminal" evidence="12">
    <location>
        <begin position="416"/>
        <end position="643"/>
    </location>
</feature>
<sequence length="662" mass="74714">MTTRVDDAVIAGALEYWKGVDLTSLLQDLDKTGMAIVENQKTSLQERRKLADKTKEFRSVPDDQKTKEFKGLLRAYQNEIDSLTKRMKFAETGFLSLFKSLGEAPDPTPFISGLQAERKQSEQADTVQSELAAEQAKSKTLLEENRRLKEQARETAQLQKQVGAFEAKLDEMVKEQVGAREQELKDETDELIRHLKEREGDLQHQVSAANRQLTQLQATRDSEQADRAEEATAVDRELVVKLAEHDILQSDLDHANARIADLQAQNARLRAELTTLTGGAAGDGGETLEDYRRRVRELEEETERLFSSLEKAEAELHRQEARFASEQSSAERDAVAKEDELKRLRAELKRCADYDEVKRDLEIMKSVEFSDWGMGEDAQDGESLERMLVKQNKALENKLTDARNQLSSAQQTLRETQTQNTTLAADLAEKRMLAEKLEADLLSVQPGSGPDRTSAEAPDAVELQPIGGDKDSGLLAIVTGQRDRFRQRNIELDEELRAQATSVGDLQRQVEQVKQDNLRLYEEIKYLRSYTSSQASSSHTVPFNNSDTAVISVPSKYSSRSAQIDMDTGVGAKYKGMYEESLNPFNAFQRRENSRRVRSMGVLDRLVYMVSNLIMGSRRARMALFAYITMLHLLVMITLYRSMLLVDSTAHEPVHVGDAENM</sequence>
<evidence type="ECO:0000256" key="11">
    <source>
        <dbReference type="SAM" id="Phobius"/>
    </source>
</evidence>
<dbReference type="Pfam" id="PF08172">
    <property type="entry name" value="CASP_C"/>
    <property type="match status" value="1"/>
</dbReference>
<evidence type="ECO:0000256" key="8">
    <source>
        <dbReference type="ARBA" id="ARBA00023054"/>
    </source>
</evidence>
<keyword evidence="7" id="KW-0333">Golgi apparatus</keyword>
<dbReference type="AlphaFoldDB" id="A0A1Y1WAQ5"/>
<keyword evidence="8 10" id="KW-0175">Coiled coil</keyword>
<dbReference type="STRING" id="61395.A0A1Y1WAQ5"/>